<reference evidence="1 2" key="2">
    <citation type="submission" date="2018-11" db="EMBL/GenBank/DDBJ databases">
        <authorList>
            <consortium name="Pathogen Informatics"/>
        </authorList>
    </citation>
    <scope>NUCLEOTIDE SEQUENCE [LARGE SCALE GENOMIC DNA]</scope>
</reference>
<dbReference type="AlphaFoldDB" id="A0A183I7B8"/>
<proteinExistence type="predicted"/>
<evidence type="ECO:0000313" key="3">
    <source>
        <dbReference type="WBParaSite" id="OFLC_0001564301-mRNA-1"/>
    </source>
</evidence>
<name>A0A183I7B8_9BILA</name>
<protein>
    <submittedName>
        <fullName evidence="3">Chromosome 11 open reading frame 52</fullName>
    </submittedName>
</protein>
<sequence length="115" mass="13705">LVRVSKHLGQESYQYKRSSFIKKSYYRENSEKYDKKYEEQERDIPKSIDFENVSMCSCSCYQLPYSEADLRQRYSVRNHHLVHSDNQLSTQSAIFEQQSPSTSTDNRPIFKTTIF</sequence>
<dbReference type="WBParaSite" id="OFLC_0001564301-mRNA-1">
    <property type="protein sequence ID" value="OFLC_0001564301-mRNA-1"/>
    <property type="gene ID" value="OFLC_0001564301"/>
</dbReference>
<dbReference type="STRING" id="387005.A0A183I7B8"/>
<dbReference type="Proteomes" id="UP000267606">
    <property type="component" value="Unassembled WGS sequence"/>
</dbReference>
<accession>A0A183I7B8</accession>
<evidence type="ECO:0000313" key="2">
    <source>
        <dbReference type="Proteomes" id="UP000267606"/>
    </source>
</evidence>
<organism evidence="3">
    <name type="scientific">Onchocerca flexuosa</name>
    <dbReference type="NCBI Taxonomy" id="387005"/>
    <lineage>
        <taxon>Eukaryota</taxon>
        <taxon>Metazoa</taxon>
        <taxon>Ecdysozoa</taxon>
        <taxon>Nematoda</taxon>
        <taxon>Chromadorea</taxon>
        <taxon>Rhabditida</taxon>
        <taxon>Spirurina</taxon>
        <taxon>Spiruromorpha</taxon>
        <taxon>Filarioidea</taxon>
        <taxon>Onchocercidae</taxon>
        <taxon>Onchocerca</taxon>
    </lineage>
</organism>
<gene>
    <name evidence="1" type="ORF">OFLC_LOCUS15630</name>
</gene>
<keyword evidence="2" id="KW-1185">Reference proteome</keyword>
<dbReference type="EMBL" id="UZAJ01042501">
    <property type="protein sequence ID" value="VDP22949.1"/>
    <property type="molecule type" value="Genomic_DNA"/>
</dbReference>
<reference evidence="3" key="1">
    <citation type="submission" date="2016-06" db="UniProtKB">
        <authorList>
            <consortium name="WormBaseParasite"/>
        </authorList>
    </citation>
    <scope>IDENTIFICATION</scope>
</reference>
<evidence type="ECO:0000313" key="1">
    <source>
        <dbReference type="EMBL" id="VDP22949.1"/>
    </source>
</evidence>